<organism evidence="1 2">
    <name type="scientific">Candidatus Erwinia dacicola</name>
    <dbReference type="NCBI Taxonomy" id="252393"/>
    <lineage>
        <taxon>Bacteria</taxon>
        <taxon>Pseudomonadati</taxon>
        <taxon>Pseudomonadota</taxon>
        <taxon>Gammaproteobacteria</taxon>
        <taxon>Enterobacterales</taxon>
        <taxon>Erwiniaceae</taxon>
        <taxon>Erwinia</taxon>
    </lineage>
</organism>
<gene>
    <name evidence="1" type="ORF">ACZ87_03758</name>
</gene>
<evidence type="ECO:0000313" key="2">
    <source>
        <dbReference type="Proteomes" id="UP000244334"/>
    </source>
</evidence>
<dbReference type="AlphaFoldDB" id="A0A328TKD8"/>
<comment type="caution">
    <text evidence="1">The sequence shown here is derived from an EMBL/GenBank/DDBJ whole genome shotgun (WGS) entry which is preliminary data.</text>
</comment>
<keyword evidence="2" id="KW-1185">Reference proteome</keyword>
<name>A0A328TKD8_9GAMM</name>
<dbReference type="Proteomes" id="UP000244334">
    <property type="component" value="Unassembled WGS sequence"/>
</dbReference>
<protein>
    <submittedName>
        <fullName evidence="1">Uncharacterized protein</fullName>
    </submittedName>
</protein>
<dbReference type="EMBL" id="LJAM02000763">
    <property type="protein sequence ID" value="RAP69455.1"/>
    <property type="molecule type" value="Genomic_DNA"/>
</dbReference>
<reference evidence="1" key="1">
    <citation type="submission" date="2018-04" db="EMBL/GenBank/DDBJ databases">
        <title>Genomes of the Obligate Erwinia dacicola and Facultative Enterobacter sp. OLF Endosymbionts of the Olive Fruit fly, Bactrocera oleae.</title>
        <authorList>
            <person name="Estes A.M."/>
            <person name="Hearn D.J."/>
            <person name="Agarwal S."/>
            <person name="Pierson E.A."/>
            <person name="Dunning-Hotopp J.C."/>
        </authorList>
    </citation>
    <scope>NUCLEOTIDE SEQUENCE [LARGE SCALE GENOMIC DNA]</scope>
    <source>
        <strain evidence="1">Oroville</strain>
    </source>
</reference>
<accession>A0A328TKD8</accession>
<evidence type="ECO:0000313" key="1">
    <source>
        <dbReference type="EMBL" id="RAP69455.1"/>
    </source>
</evidence>
<sequence>MLDATITDTETGNILFLTSFIYLSKEYGKMMIIENYLEDESHE</sequence>
<proteinExistence type="predicted"/>